<evidence type="ECO:0000256" key="11">
    <source>
        <dbReference type="RuleBase" id="RU003781"/>
    </source>
</evidence>
<dbReference type="AlphaFoldDB" id="A0A537JH64"/>
<feature type="binding site" evidence="10">
    <location>
        <begin position="14"/>
        <end position="19"/>
    </location>
    <ligand>
        <name>substrate</name>
    </ligand>
</feature>
<dbReference type="Proteomes" id="UP000320048">
    <property type="component" value="Unassembled WGS sequence"/>
</dbReference>
<gene>
    <name evidence="13" type="primary">rdgB</name>
    <name evidence="13" type="ORF">E6H04_04725</name>
</gene>
<comment type="similarity">
    <text evidence="1 10 11">Belongs to the HAM1 NTPase family.</text>
</comment>
<evidence type="ECO:0000256" key="4">
    <source>
        <dbReference type="ARBA" id="ARBA00022741"/>
    </source>
</evidence>
<dbReference type="GO" id="GO:0035870">
    <property type="term" value="F:dITP diphosphatase activity"/>
    <property type="evidence" value="ECO:0007669"/>
    <property type="project" value="UniProtKB-UniRule"/>
</dbReference>
<evidence type="ECO:0000256" key="9">
    <source>
        <dbReference type="ARBA" id="ARBA00052017"/>
    </source>
</evidence>
<dbReference type="GO" id="GO:0000166">
    <property type="term" value="F:nucleotide binding"/>
    <property type="evidence" value="ECO:0007669"/>
    <property type="project" value="UniProtKB-KW"/>
</dbReference>
<evidence type="ECO:0000256" key="5">
    <source>
        <dbReference type="ARBA" id="ARBA00022801"/>
    </source>
</evidence>
<dbReference type="InterPro" id="IPR029001">
    <property type="entry name" value="ITPase-like_fam"/>
</dbReference>
<evidence type="ECO:0000256" key="3">
    <source>
        <dbReference type="ARBA" id="ARBA00022723"/>
    </source>
</evidence>
<comment type="caution">
    <text evidence="13">The sequence shown here is derived from an EMBL/GenBank/DDBJ whole genome shotgun (WGS) entry which is preliminary data.</text>
</comment>
<feature type="region of interest" description="Disordered" evidence="12">
    <location>
        <begin position="209"/>
        <end position="231"/>
    </location>
</feature>
<keyword evidence="6 10" id="KW-0460">Magnesium</keyword>
<evidence type="ECO:0000313" key="13">
    <source>
        <dbReference type="EMBL" id="TMI82446.1"/>
    </source>
</evidence>
<dbReference type="EMBL" id="VBAO01000126">
    <property type="protein sequence ID" value="TMI82446.1"/>
    <property type="molecule type" value="Genomic_DNA"/>
</dbReference>
<evidence type="ECO:0000256" key="1">
    <source>
        <dbReference type="ARBA" id="ARBA00008023"/>
    </source>
</evidence>
<dbReference type="PANTHER" id="PTHR11067">
    <property type="entry name" value="INOSINE TRIPHOSPHATE PYROPHOSPHATASE/HAM1 PROTEIN"/>
    <property type="match status" value="1"/>
</dbReference>
<dbReference type="HAMAP" id="MF_01405">
    <property type="entry name" value="Non_canon_purine_NTPase"/>
    <property type="match status" value="1"/>
</dbReference>
<name>A0A537JH64_9BACT</name>
<dbReference type="SUPFAM" id="SSF52972">
    <property type="entry name" value="ITPase-like"/>
    <property type="match status" value="1"/>
</dbReference>
<keyword evidence="4 10" id="KW-0547">Nucleotide-binding</keyword>
<dbReference type="Pfam" id="PF01725">
    <property type="entry name" value="Ham1p_like"/>
    <property type="match status" value="1"/>
</dbReference>
<keyword evidence="7 10" id="KW-0546">Nucleotide metabolism</keyword>
<comment type="cofactor">
    <cofactor evidence="10">
        <name>Mg(2+)</name>
        <dbReference type="ChEBI" id="CHEBI:18420"/>
    </cofactor>
    <text evidence="10">Binds 1 Mg(2+) ion per subunit.</text>
</comment>
<dbReference type="FunFam" id="3.90.950.10:FF:000001">
    <property type="entry name" value="dITP/XTP pyrophosphatase"/>
    <property type="match status" value="1"/>
</dbReference>
<dbReference type="EC" id="3.6.1.66" evidence="10"/>
<proteinExistence type="inferred from homology"/>
<dbReference type="GO" id="GO:0009146">
    <property type="term" value="P:purine nucleoside triphosphate catabolic process"/>
    <property type="evidence" value="ECO:0007669"/>
    <property type="project" value="UniProtKB-UniRule"/>
</dbReference>
<comment type="catalytic activity">
    <reaction evidence="9 10">
        <text>XTP + H2O = XMP + diphosphate + H(+)</text>
        <dbReference type="Rhea" id="RHEA:28610"/>
        <dbReference type="ChEBI" id="CHEBI:15377"/>
        <dbReference type="ChEBI" id="CHEBI:15378"/>
        <dbReference type="ChEBI" id="CHEBI:33019"/>
        <dbReference type="ChEBI" id="CHEBI:57464"/>
        <dbReference type="ChEBI" id="CHEBI:61314"/>
        <dbReference type="EC" id="3.6.1.66"/>
    </reaction>
</comment>
<sequence length="231" mass="23999">MRAGAAGPRLVLATRNLGKVREIAAIYSHLNVVWLSLADYPGIGEVAEAGATYAENATAKARAAAVVTGLVALSDDSGVEVDALGGAPGVRSARFAGAGATDAERNARILALLEDVPEARRTARYRAIVAVALPAGPVRVFEGVCEGRIAQGPRGTGGFGYDPIFVPAGEARTMAEIPPDVKNRISHRARALQAAEGYLIDVLRLPGEDRRDEPPINRGAGRATGAWKGDG</sequence>
<feature type="binding site" evidence="10">
    <location>
        <begin position="187"/>
        <end position="188"/>
    </location>
    <ligand>
        <name>substrate</name>
    </ligand>
</feature>
<dbReference type="GO" id="GO:0017111">
    <property type="term" value="F:ribonucleoside triphosphate phosphatase activity"/>
    <property type="evidence" value="ECO:0007669"/>
    <property type="project" value="InterPro"/>
</dbReference>
<dbReference type="GO" id="GO:0009117">
    <property type="term" value="P:nucleotide metabolic process"/>
    <property type="evidence" value="ECO:0007669"/>
    <property type="project" value="UniProtKB-KW"/>
</dbReference>
<dbReference type="GO" id="GO:0005829">
    <property type="term" value="C:cytosol"/>
    <property type="evidence" value="ECO:0007669"/>
    <property type="project" value="TreeGrafter"/>
</dbReference>
<protein>
    <recommendedName>
        <fullName evidence="10">dITP/XTP pyrophosphatase</fullName>
        <ecNumber evidence="10">3.6.1.66</ecNumber>
    </recommendedName>
    <alternativeName>
        <fullName evidence="10">Non-canonical purine NTP pyrophosphatase</fullName>
    </alternativeName>
    <alternativeName>
        <fullName evidence="10">Non-standard purine NTP pyrophosphatase</fullName>
    </alternativeName>
    <alternativeName>
        <fullName evidence="10">Nucleoside-triphosphate diphosphatase</fullName>
    </alternativeName>
    <alternativeName>
        <fullName evidence="10">Nucleoside-triphosphate pyrophosphatase</fullName>
        <shortName evidence="10">NTPase</shortName>
    </alternativeName>
</protein>
<dbReference type="PANTHER" id="PTHR11067:SF9">
    <property type="entry name" value="INOSINE TRIPHOSPHATE PYROPHOSPHATASE"/>
    <property type="match status" value="1"/>
</dbReference>
<keyword evidence="3 10" id="KW-0479">Metal-binding</keyword>
<feature type="binding site" evidence="10">
    <location>
        <begin position="159"/>
        <end position="162"/>
    </location>
    <ligand>
        <name>substrate</name>
    </ligand>
</feature>
<evidence type="ECO:0000256" key="6">
    <source>
        <dbReference type="ARBA" id="ARBA00022842"/>
    </source>
</evidence>
<evidence type="ECO:0000313" key="14">
    <source>
        <dbReference type="Proteomes" id="UP000320048"/>
    </source>
</evidence>
<dbReference type="NCBIfam" id="TIGR00042">
    <property type="entry name" value="RdgB/HAM1 family non-canonical purine NTP pyrophosphatase"/>
    <property type="match status" value="1"/>
</dbReference>
<organism evidence="13 14">
    <name type="scientific">Candidatus Segetimicrobium genomatis</name>
    <dbReference type="NCBI Taxonomy" id="2569760"/>
    <lineage>
        <taxon>Bacteria</taxon>
        <taxon>Bacillati</taxon>
        <taxon>Candidatus Sysuimicrobiota</taxon>
        <taxon>Candidatus Sysuimicrobiia</taxon>
        <taxon>Candidatus Sysuimicrobiales</taxon>
        <taxon>Candidatus Segetimicrobiaceae</taxon>
        <taxon>Candidatus Segetimicrobium</taxon>
    </lineage>
</organism>
<comment type="subunit">
    <text evidence="2 10">Homodimer.</text>
</comment>
<comment type="catalytic activity">
    <reaction evidence="10">
        <text>ITP + H2O = IMP + diphosphate + H(+)</text>
        <dbReference type="Rhea" id="RHEA:29399"/>
        <dbReference type="ChEBI" id="CHEBI:15377"/>
        <dbReference type="ChEBI" id="CHEBI:15378"/>
        <dbReference type="ChEBI" id="CHEBI:33019"/>
        <dbReference type="ChEBI" id="CHEBI:58053"/>
        <dbReference type="ChEBI" id="CHEBI:61402"/>
        <dbReference type="EC" id="3.6.1.66"/>
    </reaction>
</comment>
<accession>A0A537JH64</accession>
<evidence type="ECO:0000256" key="12">
    <source>
        <dbReference type="SAM" id="MobiDB-lite"/>
    </source>
</evidence>
<dbReference type="GO" id="GO:0036220">
    <property type="term" value="F:ITP diphosphatase activity"/>
    <property type="evidence" value="ECO:0007669"/>
    <property type="project" value="UniProtKB-UniRule"/>
</dbReference>
<dbReference type="GO" id="GO:0046872">
    <property type="term" value="F:metal ion binding"/>
    <property type="evidence" value="ECO:0007669"/>
    <property type="project" value="UniProtKB-KW"/>
</dbReference>
<feature type="active site" description="Proton acceptor" evidence="10">
    <location>
        <position position="76"/>
    </location>
</feature>
<dbReference type="CDD" id="cd00515">
    <property type="entry name" value="HAM1"/>
    <property type="match status" value="1"/>
</dbReference>
<feature type="binding site" evidence="10">
    <location>
        <position position="182"/>
    </location>
    <ligand>
        <name>substrate</name>
    </ligand>
</feature>
<dbReference type="Gene3D" id="3.90.950.10">
    <property type="match status" value="1"/>
</dbReference>
<feature type="binding site" evidence="10">
    <location>
        <position position="77"/>
    </location>
    <ligand>
        <name>substrate</name>
    </ligand>
</feature>
<comment type="catalytic activity">
    <reaction evidence="8 10">
        <text>dITP + H2O = dIMP + diphosphate + H(+)</text>
        <dbReference type="Rhea" id="RHEA:28342"/>
        <dbReference type="ChEBI" id="CHEBI:15377"/>
        <dbReference type="ChEBI" id="CHEBI:15378"/>
        <dbReference type="ChEBI" id="CHEBI:33019"/>
        <dbReference type="ChEBI" id="CHEBI:61194"/>
        <dbReference type="ChEBI" id="CHEBI:61382"/>
        <dbReference type="EC" id="3.6.1.66"/>
    </reaction>
</comment>
<dbReference type="GO" id="GO:0036222">
    <property type="term" value="F:XTP diphosphatase activity"/>
    <property type="evidence" value="ECO:0007669"/>
    <property type="project" value="UniProtKB-UniRule"/>
</dbReference>
<evidence type="ECO:0000256" key="7">
    <source>
        <dbReference type="ARBA" id="ARBA00023080"/>
    </source>
</evidence>
<evidence type="ECO:0000256" key="10">
    <source>
        <dbReference type="HAMAP-Rule" id="MF_01405"/>
    </source>
</evidence>
<evidence type="ECO:0000256" key="2">
    <source>
        <dbReference type="ARBA" id="ARBA00011738"/>
    </source>
</evidence>
<comment type="function">
    <text evidence="10">Pyrophosphatase that catalyzes the hydrolysis of nucleoside triphosphates to their monophosphate derivatives, with a high preference for the non-canonical purine nucleotides XTP (xanthosine triphosphate), dITP (deoxyinosine triphosphate) and ITP. Seems to function as a house-cleaning enzyme that removes non-canonical purine nucleotides from the nucleotide pool, thus preventing their incorporation into DNA/RNA and avoiding chromosomal lesions.</text>
</comment>
<feature type="binding site" evidence="10">
    <location>
        <position position="76"/>
    </location>
    <ligand>
        <name>Mg(2+)</name>
        <dbReference type="ChEBI" id="CHEBI:18420"/>
    </ligand>
</feature>
<keyword evidence="5 10" id="KW-0378">Hydrolase</keyword>
<reference evidence="13 14" key="1">
    <citation type="journal article" date="2019" name="Nat. Microbiol.">
        <title>Mediterranean grassland soil C-N compound turnover is dependent on rainfall and depth, and is mediated by genomically divergent microorganisms.</title>
        <authorList>
            <person name="Diamond S."/>
            <person name="Andeer P.F."/>
            <person name="Li Z."/>
            <person name="Crits-Christoph A."/>
            <person name="Burstein D."/>
            <person name="Anantharaman K."/>
            <person name="Lane K.R."/>
            <person name="Thomas B.C."/>
            <person name="Pan C."/>
            <person name="Northen T.R."/>
            <person name="Banfield J.F."/>
        </authorList>
    </citation>
    <scope>NUCLEOTIDE SEQUENCE [LARGE SCALE GENOMIC DNA]</scope>
    <source>
        <strain evidence="13">NP_7</strain>
    </source>
</reference>
<dbReference type="InterPro" id="IPR020922">
    <property type="entry name" value="dITP/XTP_pyrophosphatase"/>
</dbReference>
<evidence type="ECO:0000256" key="8">
    <source>
        <dbReference type="ARBA" id="ARBA00051875"/>
    </source>
</evidence>
<comment type="caution">
    <text evidence="10">Lacks conserved residue(s) required for the propagation of feature annotation.</text>
</comment>
<dbReference type="InterPro" id="IPR002637">
    <property type="entry name" value="RdgB/HAM1"/>
</dbReference>